<dbReference type="EMBL" id="VJMH01005271">
    <property type="protein sequence ID" value="KAF0698032.1"/>
    <property type="molecule type" value="Genomic_DNA"/>
</dbReference>
<dbReference type="Gene3D" id="3.40.50.720">
    <property type="entry name" value="NAD(P)-binding Rossmann-like Domain"/>
    <property type="match status" value="1"/>
</dbReference>
<dbReference type="GO" id="GO:0004757">
    <property type="term" value="F:sepiapterin reductase (NADP+) activity"/>
    <property type="evidence" value="ECO:0007669"/>
    <property type="project" value="TreeGrafter"/>
</dbReference>
<evidence type="ECO:0000313" key="7">
    <source>
        <dbReference type="Proteomes" id="UP000332933"/>
    </source>
</evidence>
<keyword evidence="3" id="KW-0521">NADP</keyword>
<name>A0A485KSL8_9STRA</name>
<dbReference type="PANTHER" id="PTHR44085">
    <property type="entry name" value="SEPIAPTERIN REDUCTASE"/>
    <property type="match status" value="1"/>
</dbReference>
<reference evidence="5" key="2">
    <citation type="submission" date="2019-06" db="EMBL/GenBank/DDBJ databases">
        <title>Genomics analysis of Aphanomyces spp. identifies a new class of oomycete effector associated with host adaptation.</title>
        <authorList>
            <person name="Gaulin E."/>
        </authorList>
    </citation>
    <scope>NUCLEOTIDE SEQUENCE</scope>
    <source>
        <strain evidence="5">CBS 578.67</strain>
    </source>
</reference>
<gene>
    <name evidence="6" type="primary">Aste57867_11313</name>
    <name evidence="5" type="ORF">As57867_011271</name>
    <name evidence="6" type="ORF">ASTE57867_11313</name>
</gene>
<dbReference type="GO" id="GO:0005737">
    <property type="term" value="C:cytoplasm"/>
    <property type="evidence" value="ECO:0007669"/>
    <property type="project" value="UniProtKB-SubCell"/>
</dbReference>
<dbReference type="Proteomes" id="UP000332933">
    <property type="component" value="Unassembled WGS sequence"/>
</dbReference>
<evidence type="ECO:0000256" key="3">
    <source>
        <dbReference type="ARBA" id="ARBA00022857"/>
    </source>
</evidence>
<proteinExistence type="predicted"/>
<sequence>MATLVLVTGASRGFGRALALEFTKHVANAGEGDLHMHLWARNIAGLAATAAQVKTAWACKDNHAVHVTETAVDLSSVESYTLVVDAFLDSVSSLPSLASVIIVHNAGTLGQIGRISEVTSPKLIQEHMEVNVNSVLWVSKRFLQEFGQGASKSIPRVYFVDINSGAGVRPFSGMGIYCVFKAARKMHFAVVAAEEPQVKTLGYAPGVLDTDMNLDLRENPSTDPNLRDLFNNIRATGGYADVHASAQACVQHLFGPSCVSGSQVDFRDLNK</sequence>
<reference evidence="6 7" key="1">
    <citation type="submission" date="2019-03" db="EMBL/GenBank/DDBJ databases">
        <authorList>
            <person name="Gaulin E."/>
            <person name="Dumas B."/>
        </authorList>
    </citation>
    <scope>NUCLEOTIDE SEQUENCE [LARGE SCALE GENOMIC DNA]</scope>
    <source>
        <strain evidence="6">CBS 568.67</strain>
    </source>
</reference>
<dbReference type="InterPro" id="IPR036291">
    <property type="entry name" value="NAD(P)-bd_dom_sf"/>
</dbReference>
<accession>A0A485KSL8</accession>
<dbReference type="OrthoDB" id="153074at2759"/>
<dbReference type="Pfam" id="PF00106">
    <property type="entry name" value="adh_short"/>
    <property type="match status" value="1"/>
</dbReference>
<comment type="subcellular location">
    <subcellularLocation>
        <location evidence="1">Cytoplasm</location>
    </subcellularLocation>
</comment>
<evidence type="ECO:0000313" key="6">
    <source>
        <dbReference type="EMBL" id="VFT88175.1"/>
    </source>
</evidence>
<protein>
    <submittedName>
        <fullName evidence="6">Aste57867_11313 protein</fullName>
    </submittedName>
</protein>
<dbReference type="InterPro" id="IPR051721">
    <property type="entry name" value="Biopterin_syn/organic_redct"/>
</dbReference>
<dbReference type="AlphaFoldDB" id="A0A485KSL8"/>
<keyword evidence="7" id="KW-1185">Reference proteome</keyword>
<dbReference type="EMBL" id="CAADRA010005292">
    <property type="protein sequence ID" value="VFT88175.1"/>
    <property type="molecule type" value="Genomic_DNA"/>
</dbReference>
<keyword evidence="2" id="KW-0963">Cytoplasm</keyword>
<organism evidence="6 7">
    <name type="scientific">Aphanomyces stellatus</name>
    <dbReference type="NCBI Taxonomy" id="120398"/>
    <lineage>
        <taxon>Eukaryota</taxon>
        <taxon>Sar</taxon>
        <taxon>Stramenopiles</taxon>
        <taxon>Oomycota</taxon>
        <taxon>Saprolegniomycetes</taxon>
        <taxon>Saprolegniales</taxon>
        <taxon>Verrucalvaceae</taxon>
        <taxon>Aphanomyces</taxon>
    </lineage>
</organism>
<dbReference type="PANTHER" id="PTHR44085:SF2">
    <property type="entry name" value="SEPIAPTERIN REDUCTASE"/>
    <property type="match status" value="1"/>
</dbReference>
<dbReference type="SUPFAM" id="SSF51735">
    <property type="entry name" value="NAD(P)-binding Rossmann-fold domains"/>
    <property type="match status" value="1"/>
</dbReference>
<evidence type="ECO:0000256" key="1">
    <source>
        <dbReference type="ARBA" id="ARBA00004496"/>
    </source>
</evidence>
<dbReference type="PRINTS" id="PR00081">
    <property type="entry name" value="GDHRDH"/>
</dbReference>
<keyword evidence="4" id="KW-0560">Oxidoreductase</keyword>
<evidence type="ECO:0000313" key="5">
    <source>
        <dbReference type="EMBL" id="KAF0698032.1"/>
    </source>
</evidence>
<evidence type="ECO:0000256" key="4">
    <source>
        <dbReference type="ARBA" id="ARBA00023002"/>
    </source>
</evidence>
<evidence type="ECO:0000256" key="2">
    <source>
        <dbReference type="ARBA" id="ARBA00022490"/>
    </source>
</evidence>
<dbReference type="GO" id="GO:0006729">
    <property type="term" value="P:tetrahydrobiopterin biosynthetic process"/>
    <property type="evidence" value="ECO:0007669"/>
    <property type="project" value="TreeGrafter"/>
</dbReference>
<dbReference type="InterPro" id="IPR002347">
    <property type="entry name" value="SDR_fam"/>
</dbReference>